<accession>A0ABN3AAI1</accession>
<dbReference type="EMBL" id="BAAAMR010000077">
    <property type="protein sequence ID" value="GAA2157736.1"/>
    <property type="molecule type" value="Genomic_DNA"/>
</dbReference>
<dbReference type="PANTHER" id="PTHR30055">
    <property type="entry name" value="HTH-TYPE TRANSCRIPTIONAL REGULATOR RUTR"/>
    <property type="match status" value="1"/>
</dbReference>
<sequence length="199" mass="20973">MAALEAARDLLVELGYEALSIEAIATRAGIGKQTIYRWWRSKAAIIVEAVLEGIIDPPGSVIIDTGHLRADLERWLDSVVAALARPGGEALLRALAVAGASDPAATRALTEGLSGAEQEALLNRLRAGRQAGQIRADVDLKTTADTLTGAVVVTVLSRAPLTTERARKVLDVVLNGIESKPTDLTGSDRGLDSHPDARL</sequence>
<dbReference type="SUPFAM" id="SSF48498">
    <property type="entry name" value="Tetracyclin repressor-like, C-terminal domain"/>
    <property type="match status" value="1"/>
</dbReference>
<dbReference type="PANTHER" id="PTHR30055:SF148">
    <property type="entry name" value="TETR-FAMILY TRANSCRIPTIONAL REGULATOR"/>
    <property type="match status" value="1"/>
</dbReference>
<dbReference type="PRINTS" id="PR00455">
    <property type="entry name" value="HTHTETR"/>
</dbReference>
<organism evidence="6 7">
    <name type="scientific">Actinomadura napierensis</name>
    <dbReference type="NCBI Taxonomy" id="267854"/>
    <lineage>
        <taxon>Bacteria</taxon>
        <taxon>Bacillati</taxon>
        <taxon>Actinomycetota</taxon>
        <taxon>Actinomycetes</taxon>
        <taxon>Streptosporangiales</taxon>
        <taxon>Thermomonosporaceae</taxon>
        <taxon>Actinomadura</taxon>
    </lineage>
</organism>
<feature type="DNA-binding region" description="H-T-H motif" evidence="4">
    <location>
        <begin position="20"/>
        <end position="39"/>
    </location>
</feature>
<dbReference type="InterPro" id="IPR001647">
    <property type="entry name" value="HTH_TetR"/>
</dbReference>
<keyword evidence="3" id="KW-0804">Transcription</keyword>
<evidence type="ECO:0000256" key="4">
    <source>
        <dbReference type="PROSITE-ProRule" id="PRU00335"/>
    </source>
</evidence>
<feature type="domain" description="HTH tetR-type" evidence="5">
    <location>
        <begin position="1"/>
        <end position="57"/>
    </location>
</feature>
<evidence type="ECO:0000313" key="7">
    <source>
        <dbReference type="Proteomes" id="UP001501020"/>
    </source>
</evidence>
<keyword evidence="7" id="KW-1185">Reference proteome</keyword>
<dbReference type="InterPro" id="IPR050109">
    <property type="entry name" value="HTH-type_TetR-like_transc_reg"/>
</dbReference>
<keyword evidence="1" id="KW-0805">Transcription regulation</keyword>
<comment type="caution">
    <text evidence="6">The sequence shown here is derived from an EMBL/GenBank/DDBJ whole genome shotgun (WGS) entry which is preliminary data.</text>
</comment>
<name>A0ABN3AAI1_9ACTN</name>
<evidence type="ECO:0000256" key="1">
    <source>
        <dbReference type="ARBA" id="ARBA00023015"/>
    </source>
</evidence>
<dbReference type="RefSeq" id="WP_344276808.1">
    <property type="nucleotide sequence ID" value="NZ_BAAAMR010000077.1"/>
</dbReference>
<keyword evidence="2 4" id="KW-0238">DNA-binding</keyword>
<proteinExistence type="predicted"/>
<dbReference type="PROSITE" id="PS50977">
    <property type="entry name" value="HTH_TETR_2"/>
    <property type="match status" value="1"/>
</dbReference>
<evidence type="ECO:0000259" key="5">
    <source>
        <dbReference type="PROSITE" id="PS50977"/>
    </source>
</evidence>
<dbReference type="Gene3D" id="1.10.10.60">
    <property type="entry name" value="Homeodomain-like"/>
    <property type="match status" value="1"/>
</dbReference>
<gene>
    <name evidence="6" type="ORF">GCM10009727_67840</name>
</gene>
<evidence type="ECO:0000256" key="3">
    <source>
        <dbReference type="ARBA" id="ARBA00023163"/>
    </source>
</evidence>
<reference evidence="6 7" key="1">
    <citation type="journal article" date="2019" name="Int. J. Syst. Evol. Microbiol.">
        <title>The Global Catalogue of Microorganisms (GCM) 10K type strain sequencing project: providing services to taxonomists for standard genome sequencing and annotation.</title>
        <authorList>
            <consortium name="The Broad Institute Genomics Platform"/>
            <consortium name="The Broad Institute Genome Sequencing Center for Infectious Disease"/>
            <person name="Wu L."/>
            <person name="Ma J."/>
        </authorList>
    </citation>
    <scope>NUCLEOTIDE SEQUENCE [LARGE SCALE GENOMIC DNA]</scope>
    <source>
        <strain evidence="6 7">JCM 13850</strain>
    </source>
</reference>
<protein>
    <submittedName>
        <fullName evidence="6">TetR/AcrR family transcriptional regulator</fullName>
    </submittedName>
</protein>
<dbReference type="InterPro" id="IPR009057">
    <property type="entry name" value="Homeodomain-like_sf"/>
</dbReference>
<dbReference type="Pfam" id="PF16859">
    <property type="entry name" value="TetR_C_11"/>
    <property type="match status" value="1"/>
</dbReference>
<dbReference type="Proteomes" id="UP001501020">
    <property type="component" value="Unassembled WGS sequence"/>
</dbReference>
<dbReference type="Pfam" id="PF00440">
    <property type="entry name" value="TetR_N"/>
    <property type="match status" value="1"/>
</dbReference>
<evidence type="ECO:0000256" key="2">
    <source>
        <dbReference type="ARBA" id="ARBA00023125"/>
    </source>
</evidence>
<dbReference type="InterPro" id="IPR036271">
    <property type="entry name" value="Tet_transcr_reg_TetR-rel_C_sf"/>
</dbReference>
<dbReference type="SUPFAM" id="SSF46689">
    <property type="entry name" value="Homeodomain-like"/>
    <property type="match status" value="1"/>
</dbReference>
<evidence type="ECO:0000313" key="6">
    <source>
        <dbReference type="EMBL" id="GAA2157736.1"/>
    </source>
</evidence>
<dbReference type="InterPro" id="IPR011075">
    <property type="entry name" value="TetR_C"/>
</dbReference>
<dbReference type="Gene3D" id="1.10.357.10">
    <property type="entry name" value="Tetracycline Repressor, domain 2"/>
    <property type="match status" value="1"/>
</dbReference>